<dbReference type="EMBL" id="GBRH01247654">
    <property type="protein sequence ID" value="JAD50241.1"/>
    <property type="molecule type" value="Transcribed_RNA"/>
</dbReference>
<protein>
    <submittedName>
        <fullName evidence="1">Uncharacterized protein</fullName>
    </submittedName>
</protein>
<organism evidence="1">
    <name type="scientific">Arundo donax</name>
    <name type="common">Giant reed</name>
    <name type="synonym">Donax arundinaceus</name>
    <dbReference type="NCBI Taxonomy" id="35708"/>
    <lineage>
        <taxon>Eukaryota</taxon>
        <taxon>Viridiplantae</taxon>
        <taxon>Streptophyta</taxon>
        <taxon>Embryophyta</taxon>
        <taxon>Tracheophyta</taxon>
        <taxon>Spermatophyta</taxon>
        <taxon>Magnoliopsida</taxon>
        <taxon>Liliopsida</taxon>
        <taxon>Poales</taxon>
        <taxon>Poaceae</taxon>
        <taxon>PACMAD clade</taxon>
        <taxon>Arundinoideae</taxon>
        <taxon>Arundineae</taxon>
        <taxon>Arundo</taxon>
    </lineage>
</organism>
<reference evidence="1" key="1">
    <citation type="submission" date="2014-09" db="EMBL/GenBank/DDBJ databases">
        <authorList>
            <person name="Magalhaes I.L.F."/>
            <person name="Oliveira U."/>
            <person name="Santos F.R."/>
            <person name="Vidigal T.H.D.A."/>
            <person name="Brescovit A.D."/>
            <person name="Santos A.J."/>
        </authorList>
    </citation>
    <scope>NUCLEOTIDE SEQUENCE</scope>
    <source>
        <tissue evidence="1">Shoot tissue taken approximately 20 cm above the soil surface</tissue>
    </source>
</reference>
<reference evidence="1" key="2">
    <citation type="journal article" date="2015" name="Data Brief">
        <title>Shoot transcriptome of the giant reed, Arundo donax.</title>
        <authorList>
            <person name="Barrero R.A."/>
            <person name="Guerrero F.D."/>
            <person name="Moolhuijzen P."/>
            <person name="Goolsby J.A."/>
            <person name="Tidwell J."/>
            <person name="Bellgard S.E."/>
            <person name="Bellgard M.I."/>
        </authorList>
    </citation>
    <scope>NUCLEOTIDE SEQUENCE</scope>
    <source>
        <tissue evidence="1">Shoot tissue taken approximately 20 cm above the soil surface</tissue>
    </source>
</reference>
<dbReference type="AlphaFoldDB" id="A0A0A9AGG6"/>
<evidence type="ECO:0000313" key="1">
    <source>
        <dbReference type="EMBL" id="JAD50241.1"/>
    </source>
</evidence>
<sequence>MIRAMHVVVDHRRPHHHGARRRRTCAFYGGGRCEMEELHKGKVEGEGAAAAMKVGKL</sequence>
<name>A0A0A9AGG6_ARUDO</name>
<proteinExistence type="predicted"/>
<accession>A0A0A9AGG6</accession>